<dbReference type="Gene3D" id="3.40.50.1820">
    <property type="entry name" value="alpha/beta hydrolase"/>
    <property type="match status" value="1"/>
</dbReference>
<dbReference type="PRINTS" id="PR00111">
    <property type="entry name" value="ABHYDROLASE"/>
</dbReference>
<dbReference type="InterPro" id="IPR000639">
    <property type="entry name" value="Epox_hydrolase-like"/>
</dbReference>
<proteinExistence type="predicted"/>
<dbReference type="InterPro" id="IPR050266">
    <property type="entry name" value="AB_hydrolase_sf"/>
</dbReference>
<gene>
    <name evidence="3" type="ORF">F0L68_00575</name>
</gene>
<dbReference type="PANTHER" id="PTHR43798">
    <property type="entry name" value="MONOACYLGLYCEROL LIPASE"/>
    <property type="match status" value="1"/>
</dbReference>
<keyword evidence="4" id="KW-1185">Reference proteome</keyword>
<protein>
    <submittedName>
        <fullName evidence="3">Alpha/beta fold hydrolase</fullName>
    </submittedName>
</protein>
<keyword evidence="1 3" id="KW-0378">Hydrolase</keyword>
<evidence type="ECO:0000259" key="2">
    <source>
        <dbReference type="Pfam" id="PF12697"/>
    </source>
</evidence>
<comment type="caution">
    <text evidence="3">The sequence shown here is derived from an EMBL/GenBank/DDBJ whole genome shotgun (WGS) entry which is preliminary data.</text>
</comment>
<evidence type="ECO:0000313" key="3">
    <source>
        <dbReference type="EMBL" id="KAA2267063.1"/>
    </source>
</evidence>
<dbReference type="InterPro" id="IPR000073">
    <property type="entry name" value="AB_hydrolase_1"/>
</dbReference>
<sequence>MTLTHDVAGAGPTLVLLHSSVCDRRMWDPQWVALLDAGYRVVRPDFRGFGDTPPGTEPYSDAEDVLELFDTLGVSQAVVIGASFGGRIAQEFAARWPDRVAALALLCAGTPGHTPSPDLLAYAKRQEVLLSAGDVVGAVEFNVETWLGPTADDRARDQLRRMLGHTLDVRLTAGNGAERHTTEVDVASIAVPALVVGAAHDVVDFRDIALDLAERLPGARYVELPWSGHLPALERPAEITALLLDFLAEVLDQQP</sequence>
<feature type="domain" description="AB hydrolase-1" evidence="2">
    <location>
        <begin position="14"/>
        <end position="240"/>
    </location>
</feature>
<dbReference type="PRINTS" id="PR00412">
    <property type="entry name" value="EPOXHYDRLASE"/>
</dbReference>
<dbReference type="SUPFAM" id="SSF53474">
    <property type="entry name" value="alpha/beta-Hydrolases"/>
    <property type="match status" value="1"/>
</dbReference>
<name>A0A5B2XUT8_9PSEU</name>
<reference evidence="3 4" key="2">
    <citation type="submission" date="2019-09" db="EMBL/GenBank/DDBJ databases">
        <authorList>
            <person name="Jin C."/>
        </authorList>
    </citation>
    <scope>NUCLEOTIDE SEQUENCE [LARGE SCALE GENOMIC DNA]</scope>
    <source>
        <strain evidence="3 4">AN110305</strain>
    </source>
</reference>
<organism evidence="3 4">
    <name type="scientific">Solihabitans fulvus</name>
    <dbReference type="NCBI Taxonomy" id="1892852"/>
    <lineage>
        <taxon>Bacteria</taxon>
        <taxon>Bacillati</taxon>
        <taxon>Actinomycetota</taxon>
        <taxon>Actinomycetes</taxon>
        <taxon>Pseudonocardiales</taxon>
        <taxon>Pseudonocardiaceae</taxon>
        <taxon>Solihabitans</taxon>
    </lineage>
</organism>
<dbReference type="InterPro" id="IPR029058">
    <property type="entry name" value="AB_hydrolase_fold"/>
</dbReference>
<reference evidence="3 4" key="1">
    <citation type="submission" date="2019-09" db="EMBL/GenBank/DDBJ databases">
        <title>Goodfellowia gen. nov., a new genus of the Pseudonocardineae related to Actinoalloteichus, containing Goodfellowia coeruleoviolacea gen. nov., comb. nov. gen. nov., comb. nov.</title>
        <authorList>
            <person name="Labeda D."/>
        </authorList>
    </citation>
    <scope>NUCLEOTIDE SEQUENCE [LARGE SCALE GENOMIC DNA]</scope>
    <source>
        <strain evidence="3 4">AN110305</strain>
    </source>
</reference>
<evidence type="ECO:0000256" key="1">
    <source>
        <dbReference type="ARBA" id="ARBA00022801"/>
    </source>
</evidence>
<dbReference type="GO" id="GO:0016787">
    <property type="term" value="F:hydrolase activity"/>
    <property type="evidence" value="ECO:0007669"/>
    <property type="project" value="UniProtKB-KW"/>
</dbReference>
<evidence type="ECO:0000313" key="4">
    <source>
        <dbReference type="Proteomes" id="UP000323454"/>
    </source>
</evidence>
<dbReference type="RefSeq" id="WP_149847372.1">
    <property type="nucleotide sequence ID" value="NZ_VUOB01000001.1"/>
</dbReference>
<dbReference type="EMBL" id="VUOB01000001">
    <property type="protein sequence ID" value="KAA2267063.1"/>
    <property type="molecule type" value="Genomic_DNA"/>
</dbReference>
<dbReference type="GO" id="GO:0016020">
    <property type="term" value="C:membrane"/>
    <property type="evidence" value="ECO:0007669"/>
    <property type="project" value="TreeGrafter"/>
</dbReference>
<dbReference type="Proteomes" id="UP000323454">
    <property type="component" value="Unassembled WGS sequence"/>
</dbReference>
<accession>A0A5B2XUT8</accession>
<dbReference type="PANTHER" id="PTHR43798:SF31">
    <property type="entry name" value="AB HYDROLASE SUPERFAMILY PROTEIN YCLE"/>
    <property type="match status" value="1"/>
</dbReference>
<dbReference type="OrthoDB" id="495620at2"/>
<dbReference type="AlphaFoldDB" id="A0A5B2XUT8"/>
<dbReference type="Pfam" id="PF12697">
    <property type="entry name" value="Abhydrolase_6"/>
    <property type="match status" value="1"/>
</dbReference>